<dbReference type="Proteomes" id="UP000694846">
    <property type="component" value="Unplaced"/>
</dbReference>
<accession>A0A8B8F8F6</accession>
<protein>
    <recommendedName>
        <fullName evidence="1">Trimethylguanosine synthase</fullName>
    </recommendedName>
    <alternativeName>
        <fullName evidence="7">Cap-specific guanine-N(2) methyltransferase</fullName>
    </alternativeName>
</protein>
<dbReference type="CDD" id="cd02440">
    <property type="entry name" value="AdoMet_MTases"/>
    <property type="match status" value="1"/>
</dbReference>
<evidence type="ECO:0000256" key="3">
    <source>
        <dbReference type="ARBA" id="ARBA00047418"/>
    </source>
</evidence>
<comment type="catalytic activity">
    <reaction evidence="4">
        <text>a 5'-end (N(7)-methyl 5'-triphosphoguanosine)-ribonucleoside in snoRNA + S-adenosyl-L-methionine = a 5'-end (N(2),N(7)-dimethyl 5'-triphosphoguanosine)-ribonucleoside in snoRNA + S-adenosyl-L-homocysteine + H(+)</text>
        <dbReference type="Rhea" id="RHEA:78475"/>
        <dbReference type="Rhea" id="RHEA-COMP:19086"/>
        <dbReference type="Rhea" id="RHEA-COMP:19088"/>
        <dbReference type="ChEBI" id="CHEBI:15378"/>
        <dbReference type="ChEBI" id="CHEBI:57856"/>
        <dbReference type="ChEBI" id="CHEBI:59789"/>
        <dbReference type="ChEBI" id="CHEBI:156461"/>
        <dbReference type="ChEBI" id="CHEBI:172880"/>
    </reaction>
    <physiologicalReaction direction="left-to-right" evidence="4">
        <dbReference type="Rhea" id="RHEA:78476"/>
    </physiologicalReaction>
</comment>
<evidence type="ECO:0000256" key="5">
    <source>
        <dbReference type="ARBA" id="ARBA00048763"/>
    </source>
</evidence>
<dbReference type="PANTHER" id="PTHR14741">
    <property type="entry name" value="S-ADENOSYLMETHIONINE-DEPENDENT METHYLTRANSFERASE RELATED"/>
    <property type="match status" value="1"/>
</dbReference>
<dbReference type="SUPFAM" id="SSF53335">
    <property type="entry name" value="S-adenosyl-L-methionine-dependent methyltransferases"/>
    <property type="match status" value="1"/>
</dbReference>
<dbReference type="PANTHER" id="PTHR14741:SF32">
    <property type="entry name" value="TRIMETHYLGUANOSINE SYNTHASE"/>
    <property type="match status" value="1"/>
</dbReference>
<comment type="catalytic activity">
    <reaction evidence="6">
        <text>a 5'-end (N(7)-methyl 5'-triphosphoguanosine)-ribonucleoside in snRNA + S-adenosyl-L-methionine = a 5'-end (N(2),N(7)-dimethyl 5'-triphosphoguanosine)-ribonucleoside in snRNA + S-adenosyl-L-homocysteine + H(+)</text>
        <dbReference type="Rhea" id="RHEA:78471"/>
        <dbReference type="Rhea" id="RHEA-COMP:19085"/>
        <dbReference type="Rhea" id="RHEA-COMP:19087"/>
        <dbReference type="ChEBI" id="CHEBI:15378"/>
        <dbReference type="ChEBI" id="CHEBI:57856"/>
        <dbReference type="ChEBI" id="CHEBI:59789"/>
        <dbReference type="ChEBI" id="CHEBI:156461"/>
        <dbReference type="ChEBI" id="CHEBI:172880"/>
    </reaction>
    <physiologicalReaction direction="left-to-right" evidence="6">
        <dbReference type="Rhea" id="RHEA:78472"/>
    </physiologicalReaction>
</comment>
<dbReference type="InterPro" id="IPR019012">
    <property type="entry name" value="RNA_cap_Gua-N2-MeTrfase"/>
</dbReference>
<dbReference type="Gene3D" id="3.40.50.150">
    <property type="entry name" value="Vaccinia Virus protein VP39"/>
    <property type="match status" value="1"/>
</dbReference>
<comment type="similarity">
    <text evidence="2">Belongs to the methyltransferase superfamily. Trimethylguanosine synthase family.</text>
</comment>
<evidence type="ECO:0000256" key="1">
    <source>
        <dbReference type="ARBA" id="ARBA00018517"/>
    </source>
</evidence>
<dbReference type="OrthoDB" id="6619622at2759"/>
<sequence length="497" mass="55489">MYNAFCFFSSDHRCASERCCSSDATTEREIWHFMVFCVICGWPKIWTAMTEDDYARRGFAHRRCIAGALRWGRRDGRHIHVDRLCCPEATAETVTQTDQVSVTNGDSVYRTPVATRDVACGHFEISYADGYTQASPATSDVASGDQTLYVDKSAQVDVTMCQITSGVDVEYVNGPARSCNVMVEKKARTMADEMAQLVDAQITLGLPAALAPTADSTSGPSTEYRSSKAETQESTLNQTFKYWKLRFSLFSRFDEGIMLDEASMYSVCPEVLAQHIAKRCTSFGTVLDPFCGAGGNVIQLALICDHVIAIDLDPKKIALAKKNAEVYGVAHRIDFRVGNSFSVATNLRVDAVVTSPPWGGPGYERRAKFDARDLCGRDTGGMAAIIRMARAVAPRVVLHVPKNIDKDQCLQIAMDEGFSRIQYESVSIDKKPNCLNLYLTRNDTHTRGIPVQSTKLLQLDNPSLNRQQKMERLRTENKFMYKTYLNKVARFFEKNHL</sequence>
<keyword evidence="9" id="KW-1185">Reference proteome</keyword>
<evidence type="ECO:0000313" key="9">
    <source>
        <dbReference type="Proteomes" id="UP000694846"/>
    </source>
</evidence>
<dbReference type="InterPro" id="IPR029063">
    <property type="entry name" value="SAM-dependent_MTases_sf"/>
</dbReference>
<evidence type="ECO:0000313" key="10">
    <source>
        <dbReference type="RefSeq" id="XP_025406921.1"/>
    </source>
</evidence>
<evidence type="ECO:0000256" key="7">
    <source>
        <dbReference type="ARBA" id="ARBA00049790"/>
    </source>
</evidence>
<dbReference type="RefSeq" id="XP_025406921.1">
    <property type="nucleotide sequence ID" value="XM_025551136.1"/>
</dbReference>
<feature type="region of interest" description="Disordered" evidence="8">
    <location>
        <begin position="211"/>
        <end position="230"/>
    </location>
</feature>
<evidence type="ECO:0000256" key="2">
    <source>
        <dbReference type="ARBA" id="ARBA00025783"/>
    </source>
</evidence>
<organism evidence="9 10">
    <name type="scientific">Sipha flava</name>
    <name type="common">yellow sugarcane aphid</name>
    <dbReference type="NCBI Taxonomy" id="143950"/>
    <lineage>
        <taxon>Eukaryota</taxon>
        <taxon>Metazoa</taxon>
        <taxon>Ecdysozoa</taxon>
        <taxon>Arthropoda</taxon>
        <taxon>Hexapoda</taxon>
        <taxon>Insecta</taxon>
        <taxon>Pterygota</taxon>
        <taxon>Neoptera</taxon>
        <taxon>Paraneoptera</taxon>
        <taxon>Hemiptera</taxon>
        <taxon>Sternorrhyncha</taxon>
        <taxon>Aphidomorpha</taxon>
        <taxon>Aphidoidea</taxon>
        <taxon>Aphididae</taxon>
        <taxon>Sipha</taxon>
    </lineage>
</organism>
<dbReference type="GO" id="GO:0071164">
    <property type="term" value="F:RNA cap trimethylguanosine synthase activity"/>
    <property type="evidence" value="ECO:0007669"/>
    <property type="project" value="TreeGrafter"/>
</dbReference>
<dbReference type="AlphaFoldDB" id="A0A8B8F8F6"/>
<name>A0A8B8F8F6_9HEMI</name>
<gene>
    <name evidence="10" type="primary">LOC112680901</name>
</gene>
<evidence type="ECO:0000256" key="4">
    <source>
        <dbReference type="ARBA" id="ARBA00048740"/>
    </source>
</evidence>
<proteinExistence type="inferred from homology"/>
<dbReference type="GO" id="GO:0005634">
    <property type="term" value="C:nucleus"/>
    <property type="evidence" value="ECO:0007669"/>
    <property type="project" value="TreeGrafter"/>
</dbReference>
<comment type="catalytic activity">
    <reaction evidence="5">
        <text>a 5'-end (N(2),N(7)-dimethyl 5'-triphosphoguanosine)-ribonucleoside in snRNA + S-adenosyl-L-methionine = a 5'-end (N(2),N(2),N(7)-trimethyl 5'-triphosphoguanosine)-ribonucleoside in snRNA + S-adenosyl-L-homocysteine + H(+)</text>
        <dbReference type="Rhea" id="RHEA:78479"/>
        <dbReference type="Rhea" id="RHEA-COMP:19087"/>
        <dbReference type="Rhea" id="RHEA-COMP:19089"/>
        <dbReference type="ChEBI" id="CHEBI:15378"/>
        <dbReference type="ChEBI" id="CHEBI:57856"/>
        <dbReference type="ChEBI" id="CHEBI:59789"/>
        <dbReference type="ChEBI" id="CHEBI:167623"/>
        <dbReference type="ChEBI" id="CHEBI:172880"/>
    </reaction>
    <physiologicalReaction direction="left-to-right" evidence="5">
        <dbReference type="Rhea" id="RHEA:78480"/>
    </physiologicalReaction>
</comment>
<evidence type="ECO:0000256" key="8">
    <source>
        <dbReference type="SAM" id="MobiDB-lite"/>
    </source>
</evidence>
<evidence type="ECO:0000256" key="6">
    <source>
        <dbReference type="ARBA" id="ARBA00049075"/>
    </source>
</evidence>
<comment type="catalytic activity">
    <reaction evidence="3">
        <text>a 5'-end (N(2),N(7)-dimethyl 5'-triphosphoguanosine)-ribonucleoside in snoRNA + S-adenosyl-L-methionine = a 5'-end (N(2),N(2),N(7)-trimethyl 5'-triphosphoguanosine)-ribonucleoside in snoRNA + S-adenosyl-L-homocysteine + H(+)</text>
        <dbReference type="Rhea" id="RHEA:78507"/>
        <dbReference type="Rhea" id="RHEA-COMP:19088"/>
        <dbReference type="Rhea" id="RHEA-COMP:19090"/>
        <dbReference type="ChEBI" id="CHEBI:15378"/>
        <dbReference type="ChEBI" id="CHEBI:57856"/>
        <dbReference type="ChEBI" id="CHEBI:59789"/>
        <dbReference type="ChEBI" id="CHEBI:167623"/>
        <dbReference type="ChEBI" id="CHEBI:172880"/>
    </reaction>
    <physiologicalReaction direction="left-to-right" evidence="3">
        <dbReference type="Rhea" id="RHEA:78508"/>
    </physiologicalReaction>
</comment>
<reference evidence="10" key="1">
    <citation type="submission" date="2025-08" db="UniProtKB">
        <authorList>
            <consortium name="RefSeq"/>
        </authorList>
    </citation>
    <scope>IDENTIFICATION</scope>
    <source>
        <tissue evidence="10">Whole body</tissue>
    </source>
</reference>
<dbReference type="GeneID" id="112680901"/>
<dbReference type="Pfam" id="PF09445">
    <property type="entry name" value="Methyltransf_15"/>
    <property type="match status" value="1"/>
</dbReference>
<feature type="compositionally biased region" description="Polar residues" evidence="8">
    <location>
        <begin position="215"/>
        <end position="224"/>
    </location>
</feature>